<proteinExistence type="predicted"/>
<dbReference type="EMBL" id="AZFS01000046">
    <property type="protein sequence ID" value="KRL95415.1"/>
    <property type="molecule type" value="Genomic_DNA"/>
</dbReference>
<dbReference type="AlphaFoldDB" id="A0A0R1UQG4"/>
<dbReference type="Proteomes" id="UP000051580">
    <property type="component" value="Unassembled WGS sequence"/>
</dbReference>
<dbReference type="STRING" id="1423753.FD28_GL002379"/>
<sequence>MVGAGGYIETDQFAEVGHLQLPEIPAAVGTACGLRSGPPARFEAWQRSASLQTRPTL</sequence>
<gene>
    <name evidence="1" type="ORF">FD28_GL002379</name>
</gene>
<name>A0A0R1UQG4_9LACO</name>
<evidence type="ECO:0000313" key="1">
    <source>
        <dbReference type="EMBL" id="KRL95415.1"/>
    </source>
</evidence>
<organism evidence="1 2">
    <name type="scientific">Levilactobacillus hammesii DSM 16381</name>
    <dbReference type="NCBI Taxonomy" id="1423753"/>
    <lineage>
        <taxon>Bacteria</taxon>
        <taxon>Bacillati</taxon>
        <taxon>Bacillota</taxon>
        <taxon>Bacilli</taxon>
        <taxon>Lactobacillales</taxon>
        <taxon>Lactobacillaceae</taxon>
        <taxon>Levilactobacillus</taxon>
    </lineage>
</organism>
<evidence type="ECO:0000313" key="2">
    <source>
        <dbReference type="Proteomes" id="UP000051580"/>
    </source>
</evidence>
<accession>A0A0R1UQG4</accession>
<comment type="caution">
    <text evidence="1">The sequence shown here is derived from an EMBL/GenBank/DDBJ whole genome shotgun (WGS) entry which is preliminary data.</text>
</comment>
<reference evidence="1 2" key="1">
    <citation type="journal article" date="2015" name="Genome Announc.">
        <title>Expanding the biotechnology potential of lactobacilli through comparative genomics of 213 strains and associated genera.</title>
        <authorList>
            <person name="Sun Z."/>
            <person name="Harris H.M."/>
            <person name="McCann A."/>
            <person name="Guo C."/>
            <person name="Argimon S."/>
            <person name="Zhang W."/>
            <person name="Yang X."/>
            <person name="Jeffery I.B."/>
            <person name="Cooney J.C."/>
            <person name="Kagawa T.F."/>
            <person name="Liu W."/>
            <person name="Song Y."/>
            <person name="Salvetti E."/>
            <person name="Wrobel A."/>
            <person name="Rasinkangas P."/>
            <person name="Parkhill J."/>
            <person name="Rea M.C."/>
            <person name="O'Sullivan O."/>
            <person name="Ritari J."/>
            <person name="Douillard F.P."/>
            <person name="Paul Ross R."/>
            <person name="Yang R."/>
            <person name="Briner A.E."/>
            <person name="Felis G.E."/>
            <person name="de Vos W.M."/>
            <person name="Barrangou R."/>
            <person name="Klaenhammer T.R."/>
            <person name="Caufield P.W."/>
            <person name="Cui Y."/>
            <person name="Zhang H."/>
            <person name="O'Toole P.W."/>
        </authorList>
    </citation>
    <scope>NUCLEOTIDE SEQUENCE [LARGE SCALE GENOMIC DNA]</scope>
    <source>
        <strain evidence="1 2">DSM 16381</strain>
    </source>
</reference>
<protein>
    <submittedName>
        <fullName evidence="1">Uncharacterized protein</fullName>
    </submittedName>
</protein>
<keyword evidence="2" id="KW-1185">Reference proteome</keyword>